<reference evidence="1 2" key="1">
    <citation type="journal article" date="2019" name="Nat. Ecol. Evol.">
        <title>Megaphylogeny resolves global patterns of mushroom evolution.</title>
        <authorList>
            <person name="Varga T."/>
            <person name="Krizsan K."/>
            <person name="Foldi C."/>
            <person name="Dima B."/>
            <person name="Sanchez-Garcia M."/>
            <person name="Sanchez-Ramirez S."/>
            <person name="Szollosi G.J."/>
            <person name="Szarkandi J.G."/>
            <person name="Papp V."/>
            <person name="Albert L."/>
            <person name="Andreopoulos W."/>
            <person name="Angelini C."/>
            <person name="Antonin V."/>
            <person name="Barry K.W."/>
            <person name="Bougher N.L."/>
            <person name="Buchanan P."/>
            <person name="Buyck B."/>
            <person name="Bense V."/>
            <person name="Catcheside P."/>
            <person name="Chovatia M."/>
            <person name="Cooper J."/>
            <person name="Damon W."/>
            <person name="Desjardin D."/>
            <person name="Finy P."/>
            <person name="Geml J."/>
            <person name="Haridas S."/>
            <person name="Hughes K."/>
            <person name="Justo A."/>
            <person name="Karasinski D."/>
            <person name="Kautmanova I."/>
            <person name="Kiss B."/>
            <person name="Kocsube S."/>
            <person name="Kotiranta H."/>
            <person name="LaButti K.M."/>
            <person name="Lechner B.E."/>
            <person name="Liimatainen K."/>
            <person name="Lipzen A."/>
            <person name="Lukacs Z."/>
            <person name="Mihaltcheva S."/>
            <person name="Morgado L.N."/>
            <person name="Niskanen T."/>
            <person name="Noordeloos M.E."/>
            <person name="Ohm R.A."/>
            <person name="Ortiz-Santana B."/>
            <person name="Ovrebo C."/>
            <person name="Racz N."/>
            <person name="Riley R."/>
            <person name="Savchenko A."/>
            <person name="Shiryaev A."/>
            <person name="Soop K."/>
            <person name="Spirin V."/>
            <person name="Szebenyi C."/>
            <person name="Tomsovsky M."/>
            <person name="Tulloss R.E."/>
            <person name="Uehling J."/>
            <person name="Grigoriev I.V."/>
            <person name="Vagvolgyi C."/>
            <person name="Papp T."/>
            <person name="Martin F.M."/>
            <person name="Miettinen O."/>
            <person name="Hibbett D.S."/>
            <person name="Nagy L.G."/>
        </authorList>
    </citation>
    <scope>NUCLEOTIDE SEQUENCE [LARGE SCALE GENOMIC DNA]</scope>
    <source>
        <strain evidence="1 2">FP101781</strain>
    </source>
</reference>
<protein>
    <submittedName>
        <fullName evidence="1">Uncharacterized protein</fullName>
    </submittedName>
</protein>
<sequence length="244" mass="26605">MATRSRKPPPPRTYVKLPLTPVSEGIVPLFTRRPPWWARNPGTAGLLVCDLIVTGAFIELTWNHWTEMKITPQSDTPSSSDLDSPAPASMVEWELRPTWQRFGLCGAHFLFGCFFAGGLLGLKSQFIRSVTILPNAAAATKAAATGTSRRAALAAAAELPKTAVVQTASHPKNVGWEFPLRSSWLEEGRDKKELMLRCGDVNSRWLLGLDGASINGKQCVSNDEARSLLINAWKTIRPGVATKA</sequence>
<evidence type="ECO:0000313" key="2">
    <source>
        <dbReference type="Proteomes" id="UP000298030"/>
    </source>
</evidence>
<organism evidence="1 2">
    <name type="scientific">Coprinellus micaceus</name>
    <name type="common">Glistening ink-cap mushroom</name>
    <name type="synonym">Coprinus micaceus</name>
    <dbReference type="NCBI Taxonomy" id="71717"/>
    <lineage>
        <taxon>Eukaryota</taxon>
        <taxon>Fungi</taxon>
        <taxon>Dikarya</taxon>
        <taxon>Basidiomycota</taxon>
        <taxon>Agaricomycotina</taxon>
        <taxon>Agaricomycetes</taxon>
        <taxon>Agaricomycetidae</taxon>
        <taxon>Agaricales</taxon>
        <taxon>Agaricineae</taxon>
        <taxon>Psathyrellaceae</taxon>
        <taxon>Coprinellus</taxon>
    </lineage>
</organism>
<keyword evidence="2" id="KW-1185">Reference proteome</keyword>
<proteinExistence type="predicted"/>
<name>A0A4Y7TF82_COPMI</name>
<dbReference type="OrthoDB" id="2607755at2759"/>
<evidence type="ECO:0000313" key="1">
    <source>
        <dbReference type="EMBL" id="TEB32624.1"/>
    </source>
</evidence>
<accession>A0A4Y7TF82</accession>
<gene>
    <name evidence="1" type="ORF">FA13DRAFT_1790359</name>
</gene>
<dbReference type="AlphaFoldDB" id="A0A4Y7TF82"/>
<comment type="caution">
    <text evidence="1">The sequence shown here is derived from an EMBL/GenBank/DDBJ whole genome shotgun (WGS) entry which is preliminary data.</text>
</comment>
<dbReference type="EMBL" id="QPFP01000014">
    <property type="protein sequence ID" value="TEB32624.1"/>
    <property type="molecule type" value="Genomic_DNA"/>
</dbReference>
<dbReference type="Proteomes" id="UP000298030">
    <property type="component" value="Unassembled WGS sequence"/>
</dbReference>